<accession>A0A0B0M6T4</accession>
<evidence type="ECO:0000313" key="1">
    <source>
        <dbReference type="EMBL" id="KHF97727.1"/>
    </source>
</evidence>
<organism evidence="1 2">
    <name type="scientific">Gossypium arboreum</name>
    <name type="common">Tree cotton</name>
    <name type="synonym">Gossypium nanking</name>
    <dbReference type="NCBI Taxonomy" id="29729"/>
    <lineage>
        <taxon>Eukaryota</taxon>
        <taxon>Viridiplantae</taxon>
        <taxon>Streptophyta</taxon>
        <taxon>Embryophyta</taxon>
        <taxon>Tracheophyta</taxon>
        <taxon>Spermatophyta</taxon>
        <taxon>Magnoliopsida</taxon>
        <taxon>eudicotyledons</taxon>
        <taxon>Gunneridae</taxon>
        <taxon>Pentapetalae</taxon>
        <taxon>rosids</taxon>
        <taxon>malvids</taxon>
        <taxon>Malvales</taxon>
        <taxon>Malvaceae</taxon>
        <taxon>Malvoideae</taxon>
        <taxon>Gossypium</taxon>
    </lineage>
</organism>
<sequence length="29" mass="3190">MACMGTCFVICHISLANVLAYEGVMIHYV</sequence>
<keyword evidence="2" id="KW-1185">Reference proteome</keyword>
<protein>
    <submittedName>
        <fullName evidence="1">Uncharacterized protein</fullName>
    </submittedName>
</protein>
<comment type="caution">
    <text evidence="1">The sequence shown here is derived from an EMBL/GenBank/DDBJ whole genome shotgun (WGS) entry which is preliminary data.</text>
</comment>
<evidence type="ECO:0000313" key="2">
    <source>
        <dbReference type="Proteomes" id="UP000032142"/>
    </source>
</evidence>
<name>A0A0B0M6T4_GOSAR</name>
<dbReference type="Proteomes" id="UP000032142">
    <property type="component" value="Unassembled WGS sequence"/>
</dbReference>
<dbReference type="EMBL" id="JRRC01015826">
    <property type="protein sequence ID" value="KHF97727.1"/>
    <property type="molecule type" value="Genomic_DNA"/>
</dbReference>
<proteinExistence type="predicted"/>
<dbReference type="AlphaFoldDB" id="A0A0B0M6T4"/>
<reference evidence="2" key="1">
    <citation type="submission" date="2014-09" db="EMBL/GenBank/DDBJ databases">
        <authorList>
            <person name="Mudge J."/>
            <person name="Ramaraj T."/>
            <person name="Lindquist I.E."/>
            <person name="Bharti A.K."/>
            <person name="Sundararajan A."/>
            <person name="Cameron C.T."/>
            <person name="Woodward J.E."/>
            <person name="May G.D."/>
            <person name="Brubaker C."/>
            <person name="Broadhvest J."/>
            <person name="Wilkins T.A."/>
        </authorList>
    </citation>
    <scope>NUCLEOTIDE SEQUENCE</scope>
    <source>
        <strain evidence="2">cv. AKA8401</strain>
    </source>
</reference>
<gene>
    <name evidence="1" type="ORF">F383_37191</name>
</gene>